<dbReference type="AlphaFoldDB" id="R7UKA8"/>
<proteinExistence type="predicted"/>
<organism evidence="9">
    <name type="scientific">Capitella teleta</name>
    <name type="common">Polychaete worm</name>
    <dbReference type="NCBI Taxonomy" id="283909"/>
    <lineage>
        <taxon>Eukaryota</taxon>
        <taxon>Metazoa</taxon>
        <taxon>Spiralia</taxon>
        <taxon>Lophotrochozoa</taxon>
        <taxon>Annelida</taxon>
        <taxon>Polychaeta</taxon>
        <taxon>Sedentaria</taxon>
        <taxon>Scolecida</taxon>
        <taxon>Capitellidae</taxon>
        <taxon>Capitella</taxon>
    </lineage>
</organism>
<dbReference type="CDD" id="cd14547">
    <property type="entry name" value="PTPc-KIM"/>
    <property type="match status" value="1"/>
</dbReference>
<sequence length="282" mass="32393">MNHPDKIEVAGSGMKNRYRTIIPNEHSRVKLPEINQDPVSSYINANYIRGYRGEPNAFIATQGPMSNTVEDFWRMVWHEKAPIIVMITKLREKNRVRQSSSHATVSSFFSSTLKSKCESYIPENYSVFGDFEVIVRSISDKDGFILRQLSLKYLNEEHRIWHYWYTAWPDHKAPNTARQLLELVRAVDQQRASDTSQQAPACTGPTIVHCSAGIGRTGCFIATSVGMQQLQRENSVDILYLLSQMRLDRGGMVQTNEQYEFIHHALALYERELPERPAFLLP</sequence>
<feature type="domain" description="Tyrosine specific protein phosphatases" evidence="8">
    <location>
        <begin position="178"/>
        <end position="260"/>
    </location>
</feature>
<evidence type="ECO:0000256" key="3">
    <source>
        <dbReference type="ARBA" id="ARBA00022801"/>
    </source>
</evidence>
<keyword evidence="11" id="KW-1185">Reference proteome</keyword>
<feature type="domain" description="Tyrosine-protein phosphatase" evidence="7">
    <location>
        <begin position="15"/>
        <end position="269"/>
    </location>
</feature>
<dbReference type="InterPro" id="IPR000387">
    <property type="entry name" value="Tyr_Pase_dom"/>
</dbReference>
<dbReference type="Proteomes" id="UP000014760">
    <property type="component" value="Unassembled WGS sequence"/>
</dbReference>
<dbReference type="EC" id="3.1.3.48" evidence="1"/>
<protein>
    <recommendedName>
        <fullName evidence="1">protein-tyrosine-phosphatase</fullName>
        <ecNumber evidence="1">3.1.3.48</ecNumber>
    </recommendedName>
</protein>
<gene>
    <name evidence="9" type="ORF">CAPTEDRAFT_168672</name>
</gene>
<name>R7UKA8_CAPTE</name>
<evidence type="ECO:0000313" key="9">
    <source>
        <dbReference type="EMBL" id="ELU06625.1"/>
    </source>
</evidence>
<dbReference type="GO" id="GO:0005886">
    <property type="term" value="C:plasma membrane"/>
    <property type="evidence" value="ECO:0007669"/>
    <property type="project" value="TreeGrafter"/>
</dbReference>
<evidence type="ECO:0000256" key="2">
    <source>
        <dbReference type="ARBA" id="ARBA00022553"/>
    </source>
</evidence>
<reference evidence="9 11" key="2">
    <citation type="journal article" date="2013" name="Nature">
        <title>Insights into bilaterian evolution from three spiralian genomes.</title>
        <authorList>
            <person name="Simakov O."/>
            <person name="Marletaz F."/>
            <person name="Cho S.J."/>
            <person name="Edsinger-Gonzales E."/>
            <person name="Havlak P."/>
            <person name="Hellsten U."/>
            <person name="Kuo D.H."/>
            <person name="Larsson T."/>
            <person name="Lv J."/>
            <person name="Arendt D."/>
            <person name="Savage R."/>
            <person name="Osoegawa K."/>
            <person name="de Jong P."/>
            <person name="Grimwood J."/>
            <person name="Chapman J.A."/>
            <person name="Shapiro H."/>
            <person name="Aerts A."/>
            <person name="Otillar R.P."/>
            <person name="Terry A.Y."/>
            <person name="Boore J.L."/>
            <person name="Grigoriev I.V."/>
            <person name="Lindberg D.R."/>
            <person name="Seaver E.C."/>
            <person name="Weisblat D.A."/>
            <person name="Putnam N.H."/>
            <person name="Rokhsar D.S."/>
        </authorList>
    </citation>
    <scope>NUCLEOTIDE SEQUENCE</scope>
    <source>
        <strain evidence="9 11">I ESC-2004</strain>
    </source>
</reference>
<keyword evidence="4" id="KW-0904">Protein phosphatase</keyword>
<dbReference type="OMA" id="GHEYINI"/>
<evidence type="ECO:0000256" key="4">
    <source>
        <dbReference type="ARBA" id="ARBA00022912"/>
    </source>
</evidence>
<dbReference type="EnsemblMetazoa" id="CapteT168672">
    <property type="protein sequence ID" value="CapteP168672"/>
    <property type="gene ID" value="CapteG168672"/>
</dbReference>
<dbReference type="OrthoDB" id="9993594at2759"/>
<feature type="binding site" evidence="6">
    <location>
        <position position="170"/>
    </location>
    <ligand>
        <name>substrate</name>
    </ligand>
</feature>
<keyword evidence="3" id="KW-0378">Hydrolase</keyword>
<dbReference type="InterPro" id="IPR008356">
    <property type="entry name" value="Tyr_Pase_KIM-con"/>
</dbReference>
<evidence type="ECO:0000313" key="10">
    <source>
        <dbReference type="EnsemblMetazoa" id="CapteP168672"/>
    </source>
</evidence>
<dbReference type="GO" id="GO:0019901">
    <property type="term" value="F:protein kinase binding"/>
    <property type="evidence" value="ECO:0007669"/>
    <property type="project" value="TreeGrafter"/>
</dbReference>
<dbReference type="InterPro" id="IPR029021">
    <property type="entry name" value="Prot-tyrosine_phosphatase-like"/>
</dbReference>
<dbReference type="GO" id="GO:0005829">
    <property type="term" value="C:cytosol"/>
    <property type="evidence" value="ECO:0007669"/>
    <property type="project" value="TreeGrafter"/>
</dbReference>
<dbReference type="PROSITE" id="PS50055">
    <property type="entry name" value="TYR_PHOSPHATASE_PTP"/>
    <property type="match status" value="1"/>
</dbReference>
<dbReference type="PROSITE" id="PS00383">
    <property type="entry name" value="TYR_PHOSPHATASE_1"/>
    <property type="match status" value="1"/>
</dbReference>
<dbReference type="GO" id="GO:0030054">
    <property type="term" value="C:cell junction"/>
    <property type="evidence" value="ECO:0007669"/>
    <property type="project" value="TreeGrafter"/>
</dbReference>
<accession>R7UKA8</accession>
<evidence type="ECO:0000256" key="6">
    <source>
        <dbReference type="PIRSR" id="PIRSR608356-51"/>
    </source>
</evidence>
<dbReference type="SMART" id="SM00194">
    <property type="entry name" value="PTPc"/>
    <property type="match status" value="1"/>
</dbReference>
<dbReference type="EMBL" id="AMQN01001192">
    <property type="status" value="NOT_ANNOTATED_CDS"/>
    <property type="molecule type" value="Genomic_DNA"/>
</dbReference>
<reference evidence="11" key="1">
    <citation type="submission" date="2012-12" db="EMBL/GenBank/DDBJ databases">
        <authorList>
            <person name="Hellsten U."/>
            <person name="Grimwood J."/>
            <person name="Chapman J.A."/>
            <person name="Shapiro H."/>
            <person name="Aerts A."/>
            <person name="Otillar R.P."/>
            <person name="Terry A.Y."/>
            <person name="Boore J.L."/>
            <person name="Simakov O."/>
            <person name="Marletaz F."/>
            <person name="Cho S.-J."/>
            <person name="Edsinger-Gonzales E."/>
            <person name="Havlak P."/>
            <person name="Kuo D.-H."/>
            <person name="Larsson T."/>
            <person name="Lv J."/>
            <person name="Arendt D."/>
            <person name="Savage R."/>
            <person name="Osoegawa K."/>
            <person name="de Jong P."/>
            <person name="Lindberg D.R."/>
            <person name="Seaver E.C."/>
            <person name="Weisblat D.A."/>
            <person name="Putnam N.H."/>
            <person name="Grigoriev I.V."/>
            <person name="Rokhsar D.S."/>
        </authorList>
    </citation>
    <scope>NUCLEOTIDE SEQUENCE</scope>
    <source>
        <strain evidence="11">I ESC-2004</strain>
    </source>
</reference>
<feature type="active site" description="Phosphocysteine intermediate" evidence="5">
    <location>
        <position position="210"/>
    </location>
</feature>
<evidence type="ECO:0000256" key="1">
    <source>
        <dbReference type="ARBA" id="ARBA00013064"/>
    </source>
</evidence>
<dbReference type="EMBL" id="KB300511">
    <property type="protein sequence ID" value="ELU06625.1"/>
    <property type="molecule type" value="Genomic_DNA"/>
</dbReference>
<dbReference type="GO" id="GO:0004725">
    <property type="term" value="F:protein tyrosine phosphatase activity"/>
    <property type="evidence" value="ECO:0007669"/>
    <property type="project" value="UniProtKB-EC"/>
</dbReference>
<evidence type="ECO:0000256" key="5">
    <source>
        <dbReference type="PIRSR" id="PIRSR608356-50"/>
    </source>
</evidence>
<feature type="binding site" evidence="6">
    <location>
        <position position="254"/>
    </location>
    <ligand>
        <name>substrate</name>
    </ligand>
</feature>
<dbReference type="GO" id="GO:0007165">
    <property type="term" value="P:signal transduction"/>
    <property type="evidence" value="ECO:0007669"/>
    <property type="project" value="TreeGrafter"/>
</dbReference>
<dbReference type="InterPro" id="IPR000242">
    <property type="entry name" value="PTP_cat"/>
</dbReference>
<evidence type="ECO:0000259" key="8">
    <source>
        <dbReference type="PROSITE" id="PS50056"/>
    </source>
</evidence>
<dbReference type="HOGENOM" id="CLU_001645_9_1_1"/>
<dbReference type="PRINTS" id="PR00700">
    <property type="entry name" value="PRTYPHPHTASE"/>
</dbReference>
<keyword evidence="2" id="KW-0597">Phosphoprotein</keyword>
<dbReference type="Gene3D" id="3.90.190.10">
    <property type="entry name" value="Protein tyrosine phosphatase superfamily"/>
    <property type="match status" value="1"/>
</dbReference>
<dbReference type="InterPro" id="IPR016130">
    <property type="entry name" value="Tyr_Pase_AS"/>
</dbReference>
<dbReference type="SUPFAM" id="SSF52799">
    <property type="entry name" value="(Phosphotyrosine protein) phosphatases II"/>
    <property type="match status" value="1"/>
</dbReference>
<reference evidence="10" key="3">
    <citation type="submission" date="2015-06" db="UniProtKB">
        <authorList>
            <consortium name="EnsemblMetazoa"/>
        </authorList>
    </citation>
    <scope>IDENTIFICATION</scope>
</reference>
<evidence type="ECO:0000259" key="7">
    <source>
        <dbReference type="PROSITE" id="PS50055"/>
    </source>
</evidence>
<dbReference type="PROSITE" id="PS50056">
    <property type="entry name" value="TYR_PHOSPHATASE_2"/>
    <property type="match status" value="1"/>
</dbReference>
<feature type="binding site" evidence="6">
    <location>
        <begin position="210"/>
        <end position="216"/>
    </location>
    <ligand>
        <name>substrate</name>
    </ligand>
</feature>
<dbReference type="SMART" id="SM00404">
    <property type="entry name" value="PTPc_motif"/>
    <property type="match status" value="1"/>
</dbReference>
<dbReference type="PANTHER" id="PTHR46198:SF4">
    <property type="entry name" value="PROTEIN-TYROSINE-PHOSPHATASE"/>
    <property type="match status" value="1"/>
</dbReference>
<dbReference type="Pfam" id="PF00102">
    <property type="entry name" value="Y_phosphatase"/>
    <property type="match status" value="1"/>
</dbReference>
<dbReference type="PANTHER" id="PTHR46198">
    <property type="entry name" value="PROTEIN-TYROSINE-PHOSPHATASE"/>
    <property type="match status" value="1"/>
</dbReference>
<dbReference type="InterPro" id="IPR003595">
    <property type="entry name" value="Tyr_Pase_cat"/>
</dbReference>
<evidence type="ECO:0000313" key="11">
    <source>
        <dbReference type="Proteomes" id="UP000014760"/>
    </source>
</evidence>
<dbReference type="STRING" id="283909.R7UKA8"/>